<feature type="region of interest" description="Disordered" evidence="1">
    <location>
        <begin position="172"/>
        <end position="196"/>
    </location>
</feature>
<comment type="caution">
    <text evidence="2">The sequence shown here is derived from an EMBL/GenBank/DDBJ whole genome shotgun (WGS) entry which is preliminary data.</text>
</comment>
<protein>
    <submittedName>
        <fullName evidence="2">Uncharacterized protein</fullName>
    </submittedName>
</protein>
<sequence>MHSGVGPVDVLQQIGSGARSSFSTALLIDPCCDIYVFIVDNDMLRVHALPRVNTPASSLKHAAIFLFNQVEEFLQGGSNFFSPLGTHIHPAQQSHRNHCTGPELLFQVTIDVYSHVPRLRTRYQVSYKCILAPIHPSTTPSTSTGESTQPSRRLSPVDCAVIELRSSPLQVLSSSRASRQTSRTQCRALDGGRRVF</sequence>
<dbReference type="EMBL" id="JACGCI010000018">
    <property type="protein sequence ID" value="KAF6758522.1"/>
    <property type="molecule type" value="Genomic_DNA"/>
</dbReference>
<dbReference type="Proteomes" id="UP000521943">
    <property type="component" value="Unassembled WGS sequence"/>
</dbReference>
<keyword evidence="3" id="KW-1185">Reference proteome</keyword>
<feature type="compositionally biased region" description="Low complexity" evidence="1">
    <location>
        <begin position="173"/>
        <end position="187"/>
    </location>
</feature>
<organism evidence="2 3">
    <name type="scientific">Ephemerocybe angulata</name>
    <dbReference type="NCBI Taxonomy" id="980116"/>
    <lineage>
        <taxon>Eukaryota</taxon>
        <taxon>Fungi</taxon>
        <taxon>Dikarya</taxon>
        <taxon>Basidiomycota</taxon>
        <taxon>Agaricomycotina</taxon>
        <taxon>Agaricomycetes</taxon>
        <taxon>Agaricomycetidae</taxon>
        <taxon>Agaricales</taxon>
        <taxon>Agaricineae</taxon>
        <taxon>Psathyrellaceae</taxon>
        <taxon>Ephemerocybe</taxon>
    </lineage>
</organism>
<evidence type="ECO:0000313" key="3">
    <source>
        <dbReference type="Proteomes" id="UP000521943"/>
    </source>
</evidence>
<proteinExistence type="predicted"/>
<accession>A0A8H6MBY6</accession>
<reference evidence="2 3" key="1">
    <citation type="submission" date="2020-07" db="EMBL/GenBank/DDBJ databases">
        <title>Comparative genomics of pyrophilous fungi reveals a link between fire events and developmental genes.</title>
        <authorList>
            <consortium name="DOE Joint Genome Institute"/>
            <person name="Steindorff A.S."/>
            <person name="Carver A."/>
            <person name="Calhoun S."/>
            <person name="Stillman K."/>
            <person name="Liu H."/>
            <person name="Lipzen A."/>
            <person name="Pangilinan J."/>
            <person name="Labutti K."/>
            <person name="Bruns T.D."/>
            <person name="Grigoriev I.V."/>
        </authorList>
    </citation>
    <scope>NUCLEOTIDE SEQUENCE [LARGE SCALE GENOMIC DNA]</scope>
    <source>
        <strain evidence="2 3">CBS 144469</strain>
    </source>
</reference>
<dbReference type="AlphaFoldDB" id="A0A8H6MBY6"/>
<evidence type="ECO:0000256" key="1">
    <source>
        <dbReference type="SAM" id="MobiDB-lite"/>
    </source>
</evidence>
<gene>
    <name evidence="2" type="ORF">DFP72DRAFT_1064647</name>
</gene>
<name>A0A8H6MBY6_9AGAR</name>
<evidence type="ECO:0000313" key="2">
    <source>
        <dbReference type="EMBL" id="KAF6758522.1"/>
    </source>
</evidence>